<evidence type="ECO:0000313" key="2">
    <source>
        <dbReference type="Proteomes" id="UP000008021"/>
    </source>
</evidence>
<reference evidence="1" key="2">
    <citation type="submission" date="2018-05" db="EMBL/GenBank/DDBJ databases">
        <title>OmerRS3 (Oryza meridionalis Reference Sequence Version 3).</title>
        <authorList>
            <person name="Zhang J."/>
            <person name="Kudrna D."/>
            <person name="Lee S."/>
            <person name="Talag J."/>
            <person name="Welchert J."/>
            <person name="Wing R.A."/>
        </authorList>
    </citation>
    <scope>NUCLEOTIDE SEQUENCE [LARGE SCALE GENOMIC DNA]</scope>
    <source>
        <strain evidence="1">cv. OR44</strain>
    </source>
</reference>
<organism evidence="1">
    <name type="scientific">Oryza meridionalis</name>
    <dbReference type="NCBI Taxonomy" id="40149"/>
    <lineage>
        <taxon>Eukaryota</taxon>
        <taxon>Viridiplantae</taxon>
        <taxon>Streptophyta</taxon>
        <taxon>Embryophyta</taxon>
        <taxon>Tracheophyta</taxon>
        <taxon>Spermatophyta</taxon>
        <taxon>Magnoliopsida</taxon>
        <taxon>Liliopsida</taxon>
        <taxon>Poales</taxon>
        <taxon>Poaceae</taxon>
        <taxon>BOP clade</taxon>
        <taxon>Oryzoideae</taxon>
        <taxon>Oryzeae</taxon>
        <taxon>Oryzinae</taxon>
        <taxon>Oryza</taxon>
    </lineage>
</organism>
<dbReference type="AlphaFoldDB" id="A0A0E0EKJ4"/>
<proteinExistence type="predicted"/>
<name>A0A0E0EKJ4_9ORYZ</name>
<accession>A0A0E0EKJ4</accession>
<protein>
    <submittedName>
        <fullName evidence="1">Uncharacterized protein</fullName>
    </submittedName>
</protein>
<keyword evidence="2" id="KW-1185">Reference proteome</keyword>
<dbReference type="Proteomes" id="UP000008021">
    <property type="component" value="Chromosome 8"/>
</dbReference>
<sequence length="79" mass="8814">MARELKLMVSWSDGMGRHSYPTRILVDSSEQKCSASKKGARSSCSIRATLQGCDSFRRDANIRFRRCETTLQDGALGMP</sequence>
<reference evidence="1" key="1">
    <citation type="submission" date="2015-04" db="UniProtKB">
        <authorList>
            <consortium name="EnsemblPlants"/>
        </authorList>
    </citation>
    <scope>IDENTIFICATION</scope>
</reference>
<evidence type="ECO:0000313" key="1">
    <source>
        <dbReference type="EnsemblPlants" id="OMERI08G09620.1"/>
    </source>
</evidence>
<dbReference type="HOGENOM" id="CLU_206777_0_0_1"/>
<dbReference type="Gramene" id="OMERI08G09620.1">
    <property type="protein sequence ID" value="OMERI08G09620.1"/>
    <property type="gene ID" value="OMERI08G09620"/>
</dbReference>
<dbReference type="EnsemblPlants" id="OMERI08G09620.1">
    <property type="protein sequence ID" value="OMERI08G09620.1"/>
    <property type="gene ID" value="OMERI08G09620"/>
</dbReference>